<comment type="catalytic activity">
    <reaction evidence="1">
        <text>ATP + H2O = ADP + phosphate + H(+)</text>
        <dbReference type="Rhea" id="RHEA:13065"/>
        <dbReference type="ChEBI" id="CHEBI:15377"/>
        <dbReference type="ChEBI" id="CHEBI:15378"/>
        <dbReference type="ChEBI" id="CHEBI:30616"/>
        <dbReference type="ChEBI" id="CHEBI:43474"/>
        <dbReference type="ChEBI" id="CHEBI:456216"/>
    </reaction>
</comment>
<dbReference type="CDD" id="cd00882">
    <property type="entry name" value="Ras_like_GTPase"/>
    <property type="match status" value="1"/>
</dbReference>
<organism evidence="5 6">
    <name type="scientific">Caminicella sporogenes DSM 14501</name>
    <dbReference type="NCBI Taxonomy" id="1121266"/>
    <lineage>
        <taxon>Bacteria</taxon>
        <taxon>Bacillati</taxon>
        <taxon>Bacillota</taxon>
        <taxon>Clostridia</taxon>
        <taxon>Peptostreptococcales</taxon>
        <taxon>Caminicellaceae</taxon>
        <taxon>Caminicella</taxon>
    </lineage>
</organism>
<accession>A0A1M6LK20</accession>
<reference evidence="5 6" key="1">
    <citation type="submission" date="2016-11" db="EMBL/GenBank/DDBJ databases">
        <authorList>
            <person name="Jaros S."/>
            <person name="Januszkiewicz K."/>
            <person name="Wedrychowicz H."/>
        </authorList>
    </citation>
    <scope>NUCLEOTIDE SEQUENCE [LARGE SCALE GENOMIC DNA]</scope>
    <source>
        <strain evidence="5 6">DSM 14501</strain>
    </source>
</reference>
<evidence type="ECO:0000256" key="1">
    <source>
        <dbReference type="PIRNR" id="PIRNR007466"/>
    </source>
</evidence>
<dbReference type="GO" id="GO:0005524">
    <property type="term" value="F:ATP binding"/>
    <property type="evidence" value="ECO:0007669"/>
    <property type="project" value="UniProtKB-KW"/>
</dbReference>
<protein>
    <recommendedName>
        <fullName evidence="1">Stage IV sporulation protein A</fullName>
        <ecNumber evidence="1">3.6.1.-</ecNumber>
    </recommendedName>
    <alternativeName>
        <fullName evidence="1">Coat morphogenetic protein SpoIVA</fullName>
    </alternativeName>
</protein>
<feature type="domain" description="Stage IV sporulation protein A middle" evidence="3">
    <location>
        <begin position="238"/>
        <end position="416"/>
    </location>
</feature>
<evidence type="ECO:0000259" key="3">
    <source>
        <dbReference type="Pfam" id="PF20438"/>
    </source>
</evidence>
<dbReference type="InterPro" id="IPR046840">
    <property type="entry name" value="SpoIVA_C"/>
</dbReference>
<name>A0A1M6LK20_9FIRM</name>
<dbReference type="SUPFAM" id="SSF52540">
    <property type="entry name" value="P-loop containing nucleoside triphosphate hydrolases"/>
    <property type="match status" value="1"/>
</dbReference>
<feature type="domain" description="Sporulation stage IV protein A C-terminal" evidence="4">
    <location>
        <begin position="417"/>
        <end position="492"/>
    </location>
</feature>
<dbReference type="EMBL" id="FRAJ01000003">
    <property type="protein sequence ID" value="SHJ71495.1"/>
    <property type="molecule type" value="Genomic_DNA"/>
</dbReference>
<keyword evidence="1" id="KW-0067">ATP-binding</keyword>
<dbReference type="GO" id="GO:0016887">
    <property type="term" value="F:ATP hydrolysis activity"/>
    <property type="evidence" value="ECO:0007669"/>
    <property type="project" value="InterPro"/>
</dbReference>
<keyword evidence="1" id="KW-0749">Sporulation</keyword>
<proteinExistence type="predicted"/>
<dbReference type="AlphaFoldDB" id="A0A1M6LK20"/>
<dbReference type="EC" id="3.6.1.-" evidence="1"/>
<keyword evidence="1" id="KW-0547">Nucleotide-binding</keyword>
<evidence type="ECO:0000313" key="5">
    <source>
        <dbReference type="EMBL" id="SHJ71495.1"/>
    </source>
</evidence>
<comment type="function">
    <text evidence="1">ATPase. Has a role at an early stage in the morphogenesis of the spore coat.</text>
</comment>
<dbReference type="InterPro" id="IPR046842">
    <property type="entry name" value="SpoIVA_ATPase"/>
</dbReference>
<dbReference type="Gene3D" id="3.40.50.300">
    <property type="entry name" value="P-loop containing nucleotide triphosphate hydrolases"/>
    <property type="match status" value="1"/>
</dbReference>
<dbReference type="GO" id="GO:0005737">
    <property type="term" value="C:cytoplasm"/>
    <property type="evidence" value="ECO:0007669"/>
    <property type="project" value="UniProtKB-SubCell"/>
</dbReference>
<dbReference type="InterPro" id="IPR046841">
    <property type="entry name" value="SpoIVA_middle"/>
</dbReference>
<keyword evidence="1" id="KW-0378">Hydrolase</keyword>
<evidence type="ECO:0000259" key="2">
    <source>
        <dbReference type="Pfam" id="PF09547"/>
    </source>
</evidence>
<dbReference type="GO" id="GO:0030435">
    <property type="term" value="P:sporulation resulting in formation of a cellular spore"/>
    <property type="evidence" value="ECO:0007669"/>
    <property type="project" value="UniProtKB-KW"/>
</dbReference>
<evidence type="ECO:0000313" key="6">
    <source>
        <dbReference type="Proteomes" id="UP000184082"/>
    </source>
</evidence>
<feature type="domain" description="Stage IV sporulation protein A ATPase" evidence="2">
    <location>
        <begin position="1"/>
        <end position="237"/>
    </location>
</feature>
<dbReference type="InterPro" id="IPR014201">
    <property type="entry name" value="Spore_IV_A"/>
</dbReference>
<comment type="subcellular location">
    <subcellularLocation>
        <location evidence="1">Cytoplasm</location>
    </subcellularLocation>
</comment>
<dbReference type="Proteomes" id="UP000184082">
    <property type="component" value="Unassembled WGS sequence"/>
</dbReference>
<evidence type="ECO:0000259" key="4">
    <source>
        <dbReference type="Pfam" id="PF20439"/>
    </source>
</evidence>
<dbReference type="RefSeq" id="WP_072965551.1">
    <property type="nucleotide sequence ID" value="NZ_FRAJ01000003.1"/>
</dbReference>
<gene>
    <name evidence="5" type="ORF">SAMN02745883_00236</name>
</gene>
<keyword evidence="6" id="KW-1185">Reference proteome</keyword>
<keyword evidence="1" id="KW-0963">Cytoplasm</keyword>
<dbReference type="Pfam" id="PF20439">
    <property type="entry name" value="SpoIVA_C"/>
    <property type="match status" value="1"/>
</dbReference>
<dbReference type="Pfam" id="PF20438">
    <property type="entry name" value="SpoIVA_middle"/>
    <property type="match status" value="1"/>
</dbReference>
<dbReference type="STRING" id="1121266.SAMN02745883_00236"/>
<dbReference type="Pfam" id="PF09547">
    <property type="entry name" value="SpoIVA_ATPase"/>
    <property type="match status" value="1"/>
</dbReference>
<dbReference type="InterPro" id="IPR027417">
    <property type="entry name" value="P-loop_NTPase"/>
</dbReference>
<sequence>MEGFDIYKDISERTDGDIYIGVVGPVRTGKSTFIKRFMDLLVIPNIENVYKKERTKDELPQSGTGKTIMTTEPKFVPNEAIEISLKENAKFKVRMIDCVGYIVKGALGHEEDGVPRMVMTPWFENEIPFEEAAEIGTKKVITDHSTIGLIITTDGSITEISRENYIEAEERVVKELKELNKPFVIILNSVHPDSQQTLKLKKDLEEKYGVPVIPMNCLKMEIEDINKVLESILFEFPVKEIRINLPKWIEGLELNHWLKNQILNTIKESLEGTKKIKDIKTLVSKFYGLDIITGADISNINLGKGIASIDMDTKEGLFYDILEEFTGYRIEGDHQLLSLMRSFAKAKRAYDRVEEALNNAKNFGYGVVPPELDELELDEPEIYRQGNKFGVKLRANAPSLHLIRADIKTEVSPLVGTEKQSEDLLKYLLDEFKSDPKQIWETNMFGKSLHDLVKEQLQNKLFMMPEDVRSKIQRTIQKIVNEGSGTLICIIL</sequence>
<dbReference type="PIRSF" id="PIRSF007466">
    <property type="entry name" value="SpoIVA"/>
    <property type="match status" value="1"/>
</dbReference>
<dbReference type="NCBIfam" id="TIGR02836">
    <property type="entry name" value="spore_IV_A"/>
    <property type="match status" value="1"/>
</dbReference>